<keyword evidence="2" id="KW-1185">Reference proteome</keyword>
<evidence type="ECO:0000313" key="2">
    <source>
        <dbReference type="Proteomes" id="UP000007015"/>
    </source>
</evidence>
<reference evidence="1 2" key="1">
    <citation type="journal article" date="2005" name="PLoS Biol.">
        <title>The genomes of Oryza sativa: a history of duplications.</title>
        <authorList>
            <person name="Yu J."/>
            <person name="Wang J."/>
            <person name="Lin W."/>
            <person name="Li S."/>
            <person name="Li H."/>
            <person name="Zhou J."/>
            <person name="Ni P."/>
            <person name="Dong W."/>
            <person name="Hu S."/>
            <person name="Zeng C."/>
            <person name="Zhang J."/>
            <person name="Zhang Y."/>
            <person name="Li R."/>
            <person name="Xu Z."/>
            <person name="Li S."/>
            <person name="Li X."/>
            <person name="Zheng H."/>
            <person name="Cong L."/>
            <person name="Lin L."/>
            <person name="Yin J."/>
            <person name="Geng J."/>
            <person name="Li G."/>
            <person name="Shi J."/>
            <person name="Liu J."/>
            <person name="Lv H."/>
            <person name="Li J."/>
            <person name="Wang J."/>
            <person name="Deng Y."/>
            <person name="Ran L."/>
            <person name="Shi X."/>
            <person name="Wang X."/>
            <person name="Wu Q."/>
            <person name="Li C."/>
            <person name="Ren X."/>
            <person name="Wang J."/>
            <person name="Wang X."/>
            <person name="Li D."/>
            <person name="Liu D."/>
            <person name="Zhang X."/>
            <person name="Ji Z."/>
            <person name="Zhao W."/>
            <person name="Sun Y."/>
            <person name="Zhang Z."/>
            <person name="Bao J."/>
            <person name="Han Y."/>
            <person name="Dong L."/>
            <person name="Ji J."/>
            <person name="Chen P."/>
            <person name="Wu S."/>
            <person name="Liu J."/>
            <person name="Xiao Y."/>
            <person name="Bu D."/>
            <person name="Tan J."/>
            <person name="Yang L."/>
            <person name="Ye C."/>
            <person name="Zhang J."/>
            <person name="Xu J."/>
            <person name="Zhou Y."/>
            <person name="Yu Y."/>
            <person name="Zhang B."/>
            <person name="Zhuang S."/>
            <person name="Wei H."/>
            <person name="Liu B."/>
            <person name="Lei M."/>
            <person name="Yu H."/>
            <person name="Li Y."/>
            <person name="Xu H."/>
            <person name="Wei S."/>
            <person name="He X."/>
            <person name="Fang L."/>
            <person name="Zhang Z."/>
            <person name="Zhang Y."/>
            <person name="Huang X."/>
            <person name="Su Z."/>
            <person name="Tong W."/>
            <person name="Li J."/>
            <person name="Tong Z."/>
            <person name="Li S."/>
            <person name="Ye J."/>
            <person name="Wang L."/>
            <person name="Fang L."/>
            <person name="Lei T."/>
            <person name="Chen C."/>
            <person name="Chen H."/>
            <person name="Xu Z."/>
            <person name="Li H."/>
            <person name="Huang H."/>
            <person name="Zhang F."/>
            <person name="Xu H."/>
            <person name="Li N."/>
            <person name="Zhao C."/>
            <person name="Li S."/>
            <person name="Dong L."/>
            <person name="Huang Y."/>
            <person name="Li L."/>
            <person name="Xi Y."/>
            <person name="Qi Q."/>
            <person name="Li W."/>
            <person name="Zhang B."/>
            <person name="Hu W."/>
            <person name="Zhang Y."/>
            <person name="Tian X."/>
            <person name="Jiao Y."/>
            <person name="Liang X."/>
            <person name="Jin J."/>
            <person name="Gao L."/>
            <person name="Zheng W."/>
            <person name="Hao B."/>
            <person name="Liu S."/>
            <person name="Wang W."/>
            <person name="Yuan L."/>
            <person name="Cao M."/>
            <person name="McDermott J."/>
            <person name="Samudrala R."/>
            <person name="Wang J."/>
            <person name="Wong G.K."/>
            <person name="Yang H."/>
        </authorList>
    </citation>
    <scope>NUCLEOTIDE SEQUENCE [LARGE SCALE GENOMIC DNA]</scope>
    <source>
        <strain evidence="2">cv. 93-11</strain>
    </source>
</reference>
<dbReference type="Gramene" id="BGIOSGA033887-TA">
    <property type="protein sequence ID" value="BGIOSGA033887-PA"/>
    <property type="gene ID" value="BGIOSGA033887"/>
</dbReference>
<dbReference type="HOGENOM" id="CLU_2282096_0_0_1"/>
<protein>
    <submittedName>
        <fullName evidence="1">Uncharacterized protein</fullName>
    </submittedName>
</protein>
<evidence type="ECO:0000313" key="1">
    <source>
        <dbReference type="EMBL" id="EAY81144.1"/>
    </source>
</evidence>
<proteinExistence type="predicted"/>
<gene>
    <name evidence="1" type="ORF">OsI_36326</name>
</gene>
<dbReference type="Proteomes" id="UP000007015">
    <property type="component" value="Chromosome 11"/>
</dbReference>
<sequence>MEFRNHADHAEKLYEVKIAFPFSSLPLLSLTPRIPHGVGCDHDSLLSRAVEFRNHAEKLYELFLVDVRFLPFRCHVRDVTEEEPHEEEVFVGGGEGASDSTD</sequence>
<dbReference type="EMBL" id="CM000136">
    <property type="protein sequence ID" value="EAY81144.1"/>
    <property type="molecule type" value="Genomic_DNA"/>
</dbReference>
<name>A2ZEW0_ORYSI</name>
<organism evidence="1 2">
    <name type="scientific">Oryza sativa subsp. indica</name>
    <name type="common">Rice</name>
    <dbReference type="NCBI Taxonomy" id="39946"/>
    <lineage>
        <taxon>Eukaryota</taxon>
        <taxon>Viridiplantae</taxon>
        <taxon>Streptophyta</taxon>
        <taxon>Embryophyta</taxon>
        <taxon>Tracheophyta</taxon>
        <taxon>Spermatophyta</taxon>
        <taxon>Magnoliopsida</taxon>
        <taxon>Liliopsida</taxon>
        <taxon>Poales</taxon>
        <taxon>Poaceae</taxon>
        <taxon>BOP clade</taxon>
        <taxon>Oryzoideae</taxon>
        <taxon>Oryzeae</taxon>
        <taxon>Oryzinae</taxon>
        <taxon>Oryza</taxon>
        <taxon>Oryza sativa</taxon>
    </lineage>
</organism>
<accession>A2ZEW0</accession>
<dbReference type="AlphaFoldDB" id="A2ZEW0"/>